<dbReference type="EMBL" id="RCNU01000005">
    <property type="protein sequence ID" value="RWQ95438.1"/>
    <property type="molecule type" value="Genomic_DNA"/>
</dbReference>
<sequence>MDILSLLNKDDDRNPFNPPSTSQQRPTSKRRDAFQGCNHGVFPSYHTSLVSQSVASMPSSVLSDVNWSEASRVAVLSEMPRRSTTTSNVCAVHSRWWISGVTCRPADDAAIIYLSESIRGSPRIAIQLALGRGYRFTVRRRDMLHGYQPERSCLNCHYVEYNLRRARYQGSSLNTTRKGLGPKASIIIPPPRQVRLGDTFYFPLVLQAREDTIELSARLKIDDIDSSLDFSKTLIFQKTFFLLTPLVLNRAGIWSIVICIQSQAESFFMSFDVHVVNFSPV</sequence>
<organism evidence="2 3">
    <name type="scientific">Byssochlamys spectabilis</name>
    <name type="common">Paecilomyces variotii</name>
    <dbReference type="NCBI Taxonomy" id="264951"/>
    <lineage>
        <taxon>Eukaryota</taxon>
        <taxon>Fungi</taxon>
        <taxon>Dikarya</taxon>
        <taxon>Ascomycota</taxon>
        <taxon>Pezizomycotina</taxon>
        <taxon>Eurotiomycetes</taxon>
        <taxon>Eurotiomycetidae</taxon>
        <taxon>Eurotiales</taxon>
        <taxon>Thermoascaceae</taxon>
        <taxon>Paecilomyces</taxon>
    </lineage>
</organism>
<evidence type="ECO:0000313" key="2">
    <source>
        <dbReference type="EMBL" id="RWQ95438.1"/>
    </source>
</evidence>
<reference evidence="2 3" key="1">
    <citation type="journal article" date="2018" name="Front. Microbiol.">
        <title>Genomic and genetic insights into a cosmopolitan fungus, Paecilomyces variotii (Eurotiales).</title>
        <authorList>
            <person name="Urquhart A.S."/>
            <person name="Mondo S.J."/>
            <person name="Makela M.R."/>
            <person name="Hane J.K."/>
            <person name="Wiebenga A."/>
            <person name="He G."/>
            <person name="Mihaltcheva S."/>
            <person name="Pangilinan J."/>
            <person name="Lipzen A."/>
            <person name="Barry K."/>
            <person name="de Vries R.P."/>
            <person name="Grigoriev I.V."/>
            <person name="Idnurm A."/>
        </authorList>
    </citation>
    <scope>NUCLEOTIDE SEQUENCE [LARGE SCALE GENOMIC DNA]</scope>
    <source>
        <strain evidence="2 3">CBS 101075</strain>
    </source>
</reference>
<name>A0A443HUE4_BYSSP</name>
<comment type="caution">
    <text evidence="2">The sequence shown here is derived from an EMBL/GenBank/DDBJ whole genome shotgun (WGS) entry which is preliminary data.</text>
</comment>
<evidence type="ECO:0000256" key="1">
    <source>
        <dbReference type="SAM" id="MobiDB-lite"/>
    </source>
</evidence>
<gene>
    <name evidence="2" type="ORF">C8Q69DRAFT_254514</name>
</gene>
<dbReference type="VEuPathDB" id="FungiDB:C8Q69DRAFT_254514"/>
<protein>
    <submittedName>
        <fullName evidence="2">Uncharacterized protein</fullName>
    </submittedName>
</protein>
<feature type="region of interest" description="Disordered" evidence="1">
    <location>
        <begin position="1"/>
        <end position="33"/>
    </location>
</feature>
<dbReference type="Proteomes" id="UP000283841">
    <property type="component" value="Unassembled WGS sequence"/>
</dbReference>
<evidence type="ECO:0000313" key="3">
    <source>
        <dbReference type="Proteomes" id="UP000283841"/>
    </source>
</evidence>
<dbReference type="RefSeq" id="XP_028485083.1">
    <property type="nucleotide sequence ID" value="XM_028626603.1"/>
</dbReference>
<dbReference type="AlphaFoldDB" id="A0A443HUE4"/>
<accession>A0A443HUE4</accession>
<proteinExistence type="predicted"/>
<keyword evidence="3" id="KW-1185">Reference proteome</keyword>
<dbReference type="GeneID" id="39595880"/>